<sequence length="366" mass="41949">MENNNLEKEILVISEEDIQVKKQEIEKEVAVSPELKQLVSKIDLKDAQSIMSYGNGPAEEISKFADGILRSMKSSSIEGSSMMIKNLTSIMNKFDKKDFEDEKPGFFERIFKKTTNNIDKMMGKYKTMGGEIDQIYVELQNYKLDINDANVMLEEMYNKNAQYYKELQKYVSAGNMYVERIEKVELPELRAKAESSQDEMEMLKVQKVEEGLELLKNKIYDLELAKMVSLQTAPQIRIIQQSNYKLIGKIHSAFIITIPVFKNGILQAIALKRQSLISSSLSELDKTTNELLLKNAETIKNQSIDIARLSTGTSIKLDTLEKTWQTIMEGIDETRAIEEENRRVRDESISKINELTEKSKEKGILL</sequence>
<gene>
    <name evidence="3" type="ORF">SAMN02745196_01367</name>
</gene>
<proteinExistence type="inferred from homology"/>
<name>A0A1M5VUW8_9CLOT</name>
<dbReference type="OrthoDB" id="9768858at2"/>
<evidence type="ECO:0000313" key="3">
    <source>
        <dbReference type="EMBL" id="SHH78774.1"/>
    </source>
</evidence>
<dbReference type="AlphaFoldDB" id="A0A1M5VUW8"/>
<keyword evidence="2" id="KW-0175">Coiled coil</keyword>
<dbReference type="Proteomes" id="UP000184526">
    <property type="component" value="Unassembled WGS sequence"/>
</dbReference>
<dbReference type="RefSeq" id="WP_072831288.1">
    <property type="nucleotide sequence ID" value="NZ_FQXP01000005.1"/>
</dbReference>
<feature type="coiled-coil region" evidence="2">
    <location>
        <begin position="186"/>
        <end position="225"/>
    </location>
</feature>
<dbReference type="InterPro" id="IPR008863">
    <property type="entry name" value="Toxic_anion-R_TelA"/>
</dbReference>
<protein>
    <submittedName>
        <fullName evidence="3">Uncharacterized conserved protein YaaN involved in tellurite resistance</fullName>
    </submittedName>
</protein>
<dbReference type="STRING" id="1121306.SAMN02745196_01367"/>
<comment type="similarity">
    <text evidence="1">Belongs to the TelA family.</text>
</comment>
<organism evidence="3 4">
    <name type="scientific">Clostridium collagenovorans DSM 3089</name>
    <dbReference type="NCBI Taxonomy" id="1121306"/>
    <lineage>
        <taxon>Bacteria</taxon>
        <taxon>Bacillati</taxon>
        <taxon>Bacillota</taxon>
        <taxon>Clostridia</taxon>
        <taxon>Eubacteriales</taxon>
        <taxon>Clostridiaceae</taxon>
        <taxon>Clostridium</taxon>
    </lineage>
</organism>
<evidence type="ECO:0000313" key="4">
    <source>
        <dbReference type="Proteomes" id="UP000184526"/>
    </source>
</evidence>
<dbReference type="Pfam" id="PF05816">
    <property type="entry name" value="TelA"/>
    <property type="match status" value="1"/>
</dbReference>
<dbReference type="EMBL" id="FQXP01000005">
    <property type="protein sequence ID" value="SHH78774.1"/>
    <property type="molecule type" value="Genomic_DNA"/>
</dbReference>
<evidence type="ECO:0000256" key="2">
    <source>
        <dbReference type="SAM" id="Coils"/>
    </source>
</evidence>
<evidence type="ECO:0000256" key="1">
    <source>
        <dbReference type="PIRNR" id="PIRNR026508"/>
    </source>
</evidence>
<dbReference type="PIRSF" id="PIRSF026508">
    <property type="entry name" value="TelA"/>
    <property type="match status" value="1"/>
</dbReference>
<dbReference type="PANTHER" id="PTHR38432:SF2">
    <property type="entry name" value="TELLURITE RESISTANCE PROTEIN"/>
    <property type="match status" value="1"/>
</dbReference>
<dbReference type="PANTHER" id="PTHR38432">
    <property type="entry name" value="TELA-LIKE PROTEIN SAOUHSC_01408"/>
    <property type="match status" value="1"/>
</dbReference>
<keyword evidence="4" id="KW-1185">Reference proteome</keyword>
<reference evidence="3 4" key="1">
    <citation type="submission" date="2016-11" db="EMBL/GenBank/DDBJ databases">
        <authorList>
            <person name="Jaros S."/>
            <person name="Januszkiewicz K."/>
            <person name="Wedrychowicz H."/>
        </authorList>
    </citation>
    <scope>NUCLEOTIDE SEQUENCE [LARGE SCALE GENOMIC DNA]</scope>
    <source>
        <strain evidence="3 4">DSM 3089</strain>
    </source>
</reference>
<accession>A0A1M5VUW8</accession>